<gene>
    <name evidence="4" type="ORF">FCN74_00030</name>
</gene>
<evidence type="ECO:0000259" key="3">
    <source>
        <dbReference type="Pfam" id="PF05193"/>
    </source>
</evidence>
<keyword evidence="5" id="KW-1185">Reference proteome</keyword>
<organism evidence="4 5">
    <name type="scientific">Mesohalobacter halotolerans</name>
    <dbReference type="NCBI Taxonomy" id="1883405"/>
    <lineage>
        <taxon>Bacteria</taxon>
        <taxon>Pseudomonadati</taxon>
        <taxon>Bacteroidota</taxon>
        <taxon>Flavobacteriia</taxon>
        <taxon>Flavobacteriales</taxon>
        <taxon>Flavobacteriaceae</taxon>
        <taxon>Mesohalobacter</taxon>
    </lineage>
</organism>
<dbReference type="OrthoDB" id="9811314at2"/>
<dbReference type="AlphaFoldDB" id="A0A4U5TRG6"/>
<evidence type="ECO:0000313" key="5">
    <source>
        <dbReference type="Proteomes" id="UP000306552"/>
    </source>
</evidence>
<evidence type="ECO:0000313" key="4">
    <source>
        <dbReference type="EMBL" id="TKS56850.1"/>
    </source>
</evidence>
<reference evidence="4 5" key="1">
    <citation type="submission" date="2019-04" db="EMBL/GenBank/DDBJ databases">
        <title>Psychroflexus halotolerans sp. nov., isolated from a marine solar saltern.</title>
        <authorList>
            <person name="Feng X."/>
        </authorList>
    </citation>
    <scope>NUCLEOTIDE SEQUENCE [LARGE SCALE GENOMIC DNA]</scope>
    <source>
        <strain evidence="4 5">WDS2C27</strain>
    </source>
</reference>
<evidence type="ECO:0000256" key="1">
    <source>
        <dbReference type="SAM" id="SignalP"/>
    </source>
</evidence>
<feature type="domain" description="Peptidase M16 N-terminal" evidence="2">
    <location>
        <begin position="53"/>
        <end position="162"/>
    </location>
</feature>
<proteinExistence type="predicted"/>
<dbReference type="InterPro" id="IPR007863">
    <property type="entry name" value="Peptidase_M16_C"/>
</dbReference>
<dbReference type="Pfam" id="PF00675">
    <property type="entry name" value="Peptidase_M16"/>
    <property type="match status" value="1"/>
</dbReference>
<protein>
    <submittedName>
        <fullName evidence="4">Insulinase family protein</fullName>
    </submittedName>
</protein>
<comment type="caution">
    <text evidence="4">The sequence shown here is derived from an EMBL/GenBank/DDBJ whole genome shotgun (WGS) entry which is preliminary data.</text>
</comment>
<feature type="domain" description="Peptidase M16 C-terminal" evidence="3">
    <location>
        <begin position="197"/>
        <end position="375"/>
    </location>
</feature>
<feature type="signal peptide" evidence="1">
    <location>
        <begin position="1"/>
        <end position="20"/>
    </location>
</feature>
<dbReference type="Proteomes" id="UP000306552">
    <property type="component" value="Unassembled WGS sequence"/>
</dbReference>
<keyword evidence="1" id="KW-0732">Signal</keyword>
<dbReference type="PANTHER" id="PTHR11851">
    <property type="entry name" value="METALLOPROTEASE"/>
    <property type="match status" value="1"/>
</dbReference>
<dbReference type="RefSeq" id="WP_138930554.1">
    <property type="nucleotide sequence ID" value="NZ_SWMU01000001.1"/>
</dbReference>
<dbReference type="GO" id="GO:0046872">
    <property type="term" value="F:metal ion binding"/>
    <property type="evidence" value="ECO:0007669"/>
    <property type="project" value="InterPro"/>
</dbReference>
<dbReference type="Gene3D" id="3.30.830.10">
    <property type="entry name" value="Metalloenzyme, LuxS/M16 peptidase-like"/>
    <property type="match status" value="2"/>
</dbReference>
<name>A0A4U5TRG6_9FLAO</name>
<sequence>MKFKFSYILLLCFVTTSLVAQIDRSQMPKPGPAPEINLGEPDTFKMDNGLEVLVVEDHKLPRVSVRLVIDNKPHRVEKPGVATLTSALLGTGTKNLSKDEYNEEIEFLGATVNLGAEYAYASSLTKYFPRVFELMADGGLNPVFTQEEFDAEKAKLIEGLKADAKNVGAIANRVSSVLAYSKNHPYGQYTTEESVEKITLQDVKNYYRNFFVPGNAYMAFIGDINKKEAKKLVKDYFKNWKAEKAPEFELPEPRKAQYRQIDFVNMPNAVQSEIIAQNTVDLKMTDEDYFPVLVANQILGGSFGSYLNMNLREDKGYTYGARSSIGADRYASRFRASVSVRNEVTDSAVVEILKEIKRIRTEPVDAQKLEDTKKKFAGNFVLRLERPSTVANYALNIRTENLPEDFYKTYLQKVNAVTQEDVQRVAAKYFDINHLQIVIAGKGSEVVENLEKVKFEDKSVPVLYYDKYGNKTDKPEFNKPLPEGVTVQTIFDDYIEAIGGKDKVESVENAVMKGTMSAGPQSFNVEMIMTQNNKSLMEVGMNGMTVMKSTFDGEKGYDLMQGQRKDKTPEQIEEAKLTEYLFLELKDASKFELVNLESTEQGDAYVIQITDDQKSFYSVETGLKIKTVTTQEQMGRTMESTLKYTDYKPVEGVLMPHKLVRSIGPQNIEINFDGIMVNQDIPETKFQ</sequence>
<evidence type="ECO:0000259" key="2">
    <source>
        <dbReference type="Pfam" id="PF00675"/>
    </source>
</evidence>
<dbReference type="InterPro" id="IPR050361">
    <property type="entry name" value="MPP/UQCRC_Complex"/>
</dbReference>
<dbReference type="Pfam" id="PF05193">
    <property type="entry name" value="Peptidase_M16_C"/>
    <property type="match status" value="1"/>
</dbReference>
<dbReference type="InterPro" id="IPR011765">
    <property type="entry name" value="Pept_M16_N"/>
</dbReference>
<accession>A0A4U5TRG6</accession>
<dbReference type="SUPFAM" id="SSF63411">
    <property type="entry name" value="LuxS/MPP-like metallohydrolase"/>
    <property type="match status" value="2"/>
</dbReference>
<dbReference type="PANTHER" id="PTHR11851:SF224">
    <property type="entry name" value="PROCESSING PROTEASE"/>
    <property type="match status" value="1"/>
</dbReference>
<dbReference type="InterPro" id="IPR011249">
    <property type="entry name" value="Metalloenz_LuxS/M16"/>
</dbReference>
<dbReference type="EMBL" id="SWMU01000001">
    <property type="protein sequence ID" value="TKS56850.1"/>
    <property type="molecule type" value="Genomic_DNA"/>
</dbReference>
<feature type="chain" id="PRO_5020275275" evidence="1">
    <location>
        <begin position="21"/>
        <end position="687"/>
    </location>
</feature>